<organism evidence="3 4">
    <name type="scientific">Serendipita indica (strain DSM 11827)</name>
    <name type="common">Root endophyte fungus</name>
    <name type="synonym">Piriformospora indica</name>
    <dbReference type="NCBI Taxonomy" id="1109443"/>
    <lineage>
        <taxon>Eukaryota</taxon>
        <taxon>Fungi</taxon>
        <taxon>Dikarya</taxon>
        <taxon>Basidiomycota</taxon>
        <taxon>Agaricomycotina</taxon>
        <taxon>Agaricomycetes</taxon>
        <taxon>Sebacinales</taxon>
        <taxon>Serendipitaceae</taxon>
        <taxon>Serendipita</taxon>
    </lineage>
</organism>
<keyword evidence="4" id="KW-1185">Reference proteome</keyword>
<feature type="compositionally biased region" description="Acidic residues" evidence="1">
    <location>
        <begin position="492"/>
        <end position="502"/>
    </location>
</feature>
<evidence type="ECO:0000259" key="2">
    <source>
        <dbReference type="Pfam" id="PF15460"/>
    </source>
</evidence>
<evidence type="ECO:0000256" key="1">
    <source>
        <dbReference type="SAM" id="MobiDB-lite"/>
    </source>
</evidence>
<dbReference type="Proteomes" id="UP000007148">
    <property type="component" value="Unassembled WGS sequence"/>
</dbReference>
<protein>
    <recommendedName>
        <fullName evidence="2">Something about silencing protein 4 domain-containing protein</fullName>
    </recommendedName>
</protein>
<sequence length="547" mass="62039">MALVLEMPGLEPHPATPLHALHSNDASELGSLAEPAISQQNGFTGLSRRVQPQRARKAGFGSADVDNLIIEAIERDDKLKSLIPPDTVIHCTTDSSKLPNAHEIVDRITFETQQEGQSSRTLSLHSYFRNTEVMESLRNQQRIETAEFSLITEDDIKQALASIPEEFLYKNVDLSDETFRRRHARVQKVETRTRNREKERLLYDVSRLSDRLSQLEAMDASNFRGDTFEEQEKDKQKILTFTRQMVNRKVDKVGTDSEDEQPSGTASARPVAREKKPRPPKKPRTSLQDVEPLANTIPKPPRVPKKKEPKYIYQPDELVFEDQYYPERPDLDEEYFEGPTSSKRSKKSTKRKRVVEPELDPALYEFVVTTAPPVPKKPKKSSSSKKKSAFHRPVASITGEATVSKLLEQASRYNPNRQPRDIYPFGAPIPHALSNFVDFELPEWIEQDSRPQSMHPSEDDIAQSELVGEGEDEDAPYDEIEEMAHESSGVFVEEEGSDMAEDGVERVFLPRREDLDAETSGLSSLESDEGGPEDEASPRRRRGGVRY</sequence>
<dbReference type="STRING" id="1109443.G4T794"/>
<feature type="region of interest" description="Disordered" evidence="1">
    <location>
        <begin position="447"/>
        <end position="547"/>
    </location>
</feature>
<dbReference type="EMBL" id="CAFZ01000010">
    <property type="protein sequence ID" value="CCA67127.1"/>
    <property type="molecule type" value="Genomic_DNA"/>
</dbReference>
<dbReference type="InterPro" id="IPR029184">
    <property type="entry name" value="Sas4_dom"/>
</dbReference>
<feature type="region of interest" description="Disordered" evidence="1">
    <location>
        <begin position="329"/>
        <end position="394"/>
    </location>
</feature>
<dbReference type="eggNOG" id="ENOG502SD7H">
    <property type="taxonomic scope" value="Eukaryota"/>
</dbReference>
<evidence type="ECO:0000313" key="3">
    <source>
        <dbReference type="EMBL" id="CCA67127.1"/>
    </source>
</evidence>
<accession>G4T794</accession>
<dbReference type="InParanoid" id="G4T794"/>
<dbReference type="Pfam" id="PF15460">
    <property type="entry name" value="SAS4"/>
    <property type="match status" value="1"/>
</dbReference>
<comment type="caution">
    <text evidence="3">The sequence shown here is derived from an EMBL/GenBank/DDBJ whole genome shotgun (WGS) entry which is preliminary data.</text>
</comment>
<feature type="compositionally biased region" description="Basic residues" evidence="1">
    <location>
        <begin position="376"/>
        <end position="390"/>
    </location>
</feature>
<reference evidence="3 4" key="1">
    <citation type="journal article" date="2011" name="PLoS Pathog.">
        <title>Endophytic Life Strategies Decoded by Genome and Transcriptome Analyses of the Mutualistic Root Symbiont Piriformospora indica.</title>
        <authorList>
            <person name="Zuccaro A."/>
            <person name="Lahrmann U."/>
            <person name="Guldener U."/>
            <person name="Langen G."/>
            <person name="Pfiffi S."/>
            <person name="Biedenkopf D."/>
            <person name="Wong P."/>
            <person name="Samans B."/>
            <person name="Grimm C."/>
            <person name="Basiewicz M."/>
            <person name="Murat C."/>
            <person name="Martin F."/>
            <person name="Kogel K.H."/>
        </authorList>
    </citation>
    <scope>NUCLEOTIDE SEQUENCE [LARGE SCALE GENOMIC DNA]</scope>
    <source>
        <strain evidence="3 4">DSM 11827</strain>
    </source>
</reference>
<feature type="compositionally biased region" description="Basic and acidic residues" evidence="1">
    <location>
        <begin position="503"/>
        <end position="514"/>
    </location>
</feature>
<feature type="compositionally biased region" description="Acidic residues" evidence="1">
    <location>
        <begin position="526"/>
        <end position="535"/>
    </location>
</feature>
<name>G4T794_SERID</name>
<evidence type="ECO:0000313" key="4">
    <source>
        <dbReference type="Proteomes" id="UP000007148"/>
    </source>
</evidence>
<gene>
    <name evidence="3" type="ORF">PIIN_00961</name>
</gene>
<feature type="compositionally biased region" description="Basic residues" evidence="1">
    <location>
        <begin position="343"/>
        <end position="353"/>
    </location>
</feature>
<feature type="region of interest" description="Disordered" evidence="1">
    <location>
        <begin position="252"/>
        <end position="311"/>
    </location>
</feature>
<feature type="compositionally biased region" description="Acidic residues" evidence="1">
    <location>
        <begin position="468"/>
        <end position="481"/>
    </location>
</feature>
<dbReference type="AlphaFoldDB" id="G4T794"/>
<dbReference type="OrthoDB" id="2555515at2759"/>
<proteinExistence type="predicted"/>
<feature type="compositionally biased region" description="Basic residues" evidence="1">
    <location>
        <begin position="275"/>
        <end position="284"/>
    </location>
</feature>
<dbReference type="HOGENOM" id="CLU_497913_0_0_1"/>
<feature type="domain" description="Something about silencing protein 4" evidence="2">
    <location>
        <begin position="174"/>
        <end position="247"/>
    </location>
</feature>